<dbReference type="RefSeq" id="WP_296938321.1">
    <property type="nucleotide sequence ID" value="NZ_LT599032.1"/>
</dbReference>
<organism evidence="1">
    <name type="scientific">uncultured Dysgonomonas sp</name>
    <dbReference type="NCBI Taxonomy" id="206096"/>
    <lineage>
        <taxon>Bacteria</taxon>
        <taxon>Pseudomonadati</taxon>
        <taxon>Bacteroidota</taxon>
        <taxon>Bacteroidia</taxon>
        <taxon>Bacteroidales</taxon>
        <taxon>Dysgonomonadaceae</taxon>
        <taxon>Dysgonomonas</taxon>
        <taxon>environmental samples</taxon>
    </lineage>
</organism>
<dbReference type="EMBL" id="FLUM01000001">
    <property type="protein sequence ID" value="SBV91757.1"/>
    <property type="molecule type" value="Genomic_DNA"/>
</dbReference>
<reference evidence="1" key="1">
    <citation type="submission" date="2016-04" db="EMBL/GenBank/DDBJ databases">
        <authorList>
            <person name="Evans L.H."/>
            <person name="Alamgir A."/>
            <person name="Owens N."/>
            <person name="Weber N.D."/>
            <person name="Virtaneva K."/>
            <person name="Barbian K."/>
            <person name="Babar A."/>
            <person name="Rosenke K."/>
        </authorList>
    </citation>
    <scope>NUCLEOTIDE SEQUENCE</scope>
    <source>
        <strain evidence="1">86-1</strain>
    </source>
</reference>
<gene>
    <name evidence="1" type="ORF">KL86DYS1_10423</name>
</gene>
<name>A0A212IX65_9BACT</name>
<sequence length="232" mass="28004">MQLIRVTQLEQFRKWMTGCFYVNEQSVIDSLSGDFKGNNKTRIGTAGHLFIEKGGDCLFTDYNDINPIIPIDDEYYSRYSWEQLKILDTHRRETIPSAFHEQKYGKEFQTKHYPVYVGGTIDIIHGITLRDNKFVFSTPDYSNYTESQQWKLYLEFMELDIFYFDLFEFKGYKDEMKLNVSSLEMVQHEPLECIRYKNMEKDNQRLVEQFIDWIEFRQLKHLLMDKKDYFNE</sequence>
<dbReference type="AlphaFoldDB" id="A0A212IX65"/>
<accession>A0A212IX65</accession>
<proteinExistence type="predicted"/>
<protein>
    <submittedName>
        <fullName evidence="1">Uncharacterized protein</fullName>
    </submittedName>
</protein>
<evidence type="ECO:0000313" key="1">
    <source>
        <dbReference type="EMBL" id="SBV91757.1"/>
    </source>
</evidence>